<dbReference type="InterPro" id="IPR008271">
    <property type="entry name" value="Ser/Thr_kinase_AS"/>
</dbReference>
<dbReference type="OrthoDB" id="266718at2759"/>
<feature type="region of interest" description="Disordered" evidence="11">
    <location>
        <begin position="454"/>
        <end position="512"/>
    </location>
</feature>
<dbReference type="Pfam" id="PF00069">
    <property type="entry name" value="Pkinase"/>
    <property type="match status" value="1"/>
</dbReference>
<dbReference type="STRING" id="1344418.A0A1D2VJF7"/>
<dbReference type="RefSeq" id="XP_020048052.1">
    <property type="nucleotide sequence ID" value="XM_020192062.1"/>
</dbReference>
<feature type="compositionally biased region" description="Low complexity" evidence="11">
    <location>
        <begin position="477"/>
        <end position="511"/>
    </location>
</feature>
<dbReference type="Proteomes" id="UP000095038">
    <property type="component" value="Unassembled WGS sequence"/>
</dbReference>
<gene>
    <name evidence="14" type="ORF">ASCRUDRAFT_7236</name>
</gene>
<evidence type="ECO:0000256" key="2">
    <source>
        <dbReference type="ARBA" id="ARBA00012406"/>
    </source>
</evidence>
<evidence type="ECO:0000256" key="1">
    <source>
        <dbReference type="ARBA" id="ARBA00006529"/>
    </source>
</evidence>
<feature type="domain" description="SAM" evidence="13">
    <location>
        <begin position="32"/>
        <end position="92"/>
    </location>
</feature>
<keyword evidence="7 10" id="KW-0067">ATP-binding</keyword>
<evidence type="ECO:0000256" key="8">
    <source>
        <dbReference type="ARBA" id="ARBA00047559"/>
    </source>
</evidence>
<evidence type="ECO:0000256" key="7">
    <source>
        <dbReference type="ARBA" id="ARBA00022840"/>
    </source>
</evidence>
<dbReference type="Gene3D" id="1.10.510.10">
    <property type="entry name" value="Transferase(Phosphotransferase) domain 1"/>
    <property type="match status" value="1"/>
</dbReference>
<dbReference type="Pfam" id="PF07647">
    <property type="entry name" value="SAM_2"/>
    <property type="match status" value="1"/>
</dbReference>
<evidence type="ECO:0000256" key="4">
    <source>
        <dbReference type="ARBA" id="ARBA00022679"/>
    </source>
</evidence>
<dbReference type="GO" id="GO:0004709">
    <property type="term" value="F:MAP kinase kinase kinase activity"/>
    <property type="evidence" value="ECO:0007669"/>
    <property type="project" value="UniProtKB-EC"/>
</dbReference>
<evidence type="ECO:0000313" key="14">
    <source>
        <dbReference type="EMBL" id="ODV61745.1"/>
    </source>
</evidence>
<dbReference type="PROSITE" id="PS50011">
    <property type="entry name" value="PROTEIN_KINASE_DOM"/>
    <property type="match status" value="1"/>
</dbReference>
<keyword evidence="6 14" id="KW-0418">Kinase</keyword>
<dbReference type="EC" id="2.7.11.25" evidence="2"/>
<dbReference type="InterPro" id="IPR029458">
    <property type="entry name" value="Ras-bd_By2"/>
</dbReference>
<dbReference type="SMART" id="SM01304">
    <property type="entry name" value="Ras_bdg_2"/>
    <property type="match status" value="1"/>
</dbReference>
<proteinExistence type="inferred from homology"/>
<evidence type="ECO:0000256" key="9">
    <source>
        <dbReference type="ARBA" id="ARBA00048329"/>
    </source>
</evidence>
<dbReference type="InParanoid" id="A0A1D2VJF7"/>
<dbReference type="PANTHER" id="PTHR11584:SF369">
    <property type="entry name" value="MITOGEN-ACTIVATED PROTEIN KINASE KINASE KINASE 19-RELATED"/>
    <property type="match status" value="1"/>
</dbReference>
<dbReference type="PROSITE" id="PS00107">
    <property type="entry name" value="PROTEIN_KINASE_ATP"/>
    <property type="match status" value="1"/>
</dbReference>
<evidence type="ECO:0000313" key="15">
    <source>
        <dbReference type="Proteomes" id="UP000095038"/>
    </source>
</evidence>
<feature type="compositionally biased region" description="Basic and acidic residues" evidence="11">
    <location>
        <begin position="124"/>
        <end position="134"/>
    </location>
</feature>
<dbReference type="InterPro" id="IPR000719">
    <property type="entry name" value="Prot_kinase_dom"/>
</dbReference>
<evidence type="ECO:0000256" key="3">
    <source>
        <dbReference type="ARBA" id="ARBA00022527"/>
    </source>
</evidence>
<dbReference type="PANTHER" id="PTHR11584">
    <property type="entry name" value="SERINE/THREONINE PROTEIN KINASE"/>
    <property type="match status" value="1"/>
</dbReference>
<evidence type="ECO:0000256" key="11">
    <source>
        <dbReference type="SAM" id="MobiDB-lite"/>
    </source>
</evidence>
<dbReference type="PROSITE" id="PS50105">
    <property type="entry name" value="SAM_DOMAIN"/>
    <property type="match status" value="1"/>
</dbReference>
<dbReference type="GO" id="GO:0005524">
    <property type="term" value="F:ATP binding"/>
    <property type="evidence" value="ECO:0007669"/>
    <property type="project" value="UniProtKB-UniRule"/>
</dbReference>
<feature type="binding site" evidence="10">
    <location>
        <position position="604"/>
    </location>
    <ligand>
        <name>ATP</name>
        <dbReference type="ChEBI" id="CHEBI:30616"/>
    </ligand>
</feature>
<dbReference type="FunFam" id="1.10.510.10:FF:000334">
    <property type="entry name" value="Serine/threonine-protein kinase STE11"/>
    <property type="match status" value="1"/>
</dbReference>
<keyword evidence="4" id="KW-0808">Transferase</keyword>
<feature type="region of interest" description="Disordered" evidence="11">
    <location>
        <begin position="1"/>
        <end position="22"/>
    </location>
</feature>
<accession>A0A1D2VJF7</accession>
<evidence type="ECO:0000256" key="6">
    <source>
        <dbReference type="ARBA" id="ARBA00022777"/>
    </source>
</evidence>
<dbReference type="SMART" id="SM00454">
    <property type="entry name" value="SAM"/>
    <property type="match status" value="1"/>
</dbReference>
<dbReference type="InterPro" id="IPR017441">
    <property type="entry name" value="Protein_kinase_ATP_BS"/>
</dbReference>
<dbReference type="Gene3D" id="3.10.20.90">
    <property type="entry name" value="Phosphatidylinositol 3-kinase Catalytic Subunit, Chain A, domain 1"/>
    <property type="match status" value="1"/>
</dbReference>
<feature type="compositionally biased region" description="Low complexity" evidence="11">
    <location>
        <begin position="137"/>
        <end position="147"/>
    </location>
</feature>
<dbReference type="InterPro" id="IPR001660">
    <property type="entry name" value="SAM"/>
</dbReference>
<comment type="catalytic activity">
    <reaction evidence="8">
        <text>L-threonyl-[protein] + ATP = O-phospho-L-threonyl-[protein] + ADP + H(+)</text>
        <dbReference type="Rhea" id="RHEA:46608"/>
        <dbReference type="Rhea" id="RHEA-COMP:11060"/>
        <dbReference type="Rhea" id="RHEA-COMP:11605"/>
        <dbReference type="ChEBI" id="CHEBI:15378"/>
        <dbReference type="ChEBI" id="CHEBI:30013"/>
        <dbReference type="ChEBI" id="CHEBI:30616"/>
        <dbReference type="ChEBI" id="CHEBI:61977"/>
        <dbReference type="ChEBI" id="CHEBI:456216"/>
        <dbReference type="EC" id="2.7.11.25"/>
    </reaction>
</comment>
<dbReference type="SMART" id="SM00220">
    <property type="entry name" value="S_TKc"/>
    <property type="match status" value="1"/>
</dbReference>
<keyword evidence="3" id="KW-0723">Serine/threonine-protein kinase</keyword>
<comment type="similarity">
    <text evidence="1">Belongs to the protein kinase superfamily. STE Ser/Thr protein kinase family. MAP kinase kinase kinase subfamily.</text>
</comment>
<organism evidence="14 15">
    <name type="scientific">Ascoidea rubescens DSM 1968</name>
    <dbReference type="NCBI Taxonomy" id="1344418"/>
    <lineage>
        <taxon>Eukaryota</taxon>
        <taxon>Fungi</taxon>
        <taxon>Dikarya</taxon>
        <taxon>Ascomycota</taxon>
        <taxon>Saccharomycotina</taxon>
        <taxon>Saccharomycetes</taxon>
        <taxon>Ascoideaceae</taxon>
        <taxon>Ascoidea</taxon>
    </lineage>
</organism>
<feature type="domain" description="Protein kinase" evidence="12">
    <location>
        <begin position="575"/>
        <end position="835"/>
    </location>
</feature>
<dbReference type="Gene3D" id="1.10.150.50">
    <property type="entry name" value="Transcription Factor, Ets-1"/>
    <property type="match status" value="1"/>
</dbReference>
<dbReference type="Pfam" id="PF14847">
    <property type="entry name" value="Ras_bdg_2"/>
    <property type="match status" value="1"/>
</dbReference>
<dbReference type="EMBL" id="KV454478">
    <property type="protein sequence ID" value="ODV61745.1"/>
    <property type="molecule type" value="Genomic_DNA"/>
</dbReference>
<reference evidence="15" key="1">
    <citation type="submission" date="2016-05" db="EMBL/GenBank/DDBJ databases">
        <title>Comparative genomics of biotechnologically important yeasts.</title>
        <authorList>
            <consortium name="DOE Joint Genome Institute"/>
            <person name="Riley R."/>
            <person name="Haridas S."/>
            <person name="Wolfe K.H."/>
            <person name="Lopes M.R."/>
            <person name="Hittinger C.T."/>
            <person name="Goker M."/>
            <person name="Salamov A."/>
            <person name="Wisecaver J."/>
            <person name="Long T.M."/>
            <person name="Aerts A.L."/>
            <person name="Barry K."/>
            <person name="Choi C."/>
            <person name="Clum A."/>
            <person name="Coughlan A.Y."/>
            <person name="Deshpande S."/>
            <person name="Douglass A.P."/>
            <person name="Hanson S.J."/>
            <person name="Klenk H.-P."/>
            <person name="Labutti K."/>
            <person name="Lapidus A."/>
            <person name="Lindquist E."/>
            <person name="Lipzen A."/>
            <person name="Meier-Kolthoff J.P."/>
            <person name="Ohm R.A."/>
            <person name="Otillar R.P."/>
            <person name="Pangilinan J."/>
            <person name="Peng Y."/>
            <person name="Rokas A."/>
            <person name="Rosa C.A."/>
            <person name="Scheuner C."/>
            <person name="Sibirny A.A."/>
            <person name="Slot J.C."/>
            <person name="Stielow J.B."/>
            <person name="Sun H."/>
            <person name="Kurtzman C.P."/>
            <person name="Blackwell M."/>
            <person name="Grigoriev I.V."/>
            <person name="Jeffries T.W."/>
        </authorList>
    </citation>
    <scope>NUCLEOTIDE SEQUENCE [LARGE SCALE GENOMIC DNA]</scope>
    <source>
        <strain evidence="15">DSM 1968</strain>
    </source>
</reference>
<dbReference type="InterPro" id="IPR011009">
    <property type="entry name" value="Kinase-like_dom_sf"/>
</dbReference>
<dbReference type="InterPro" id="IPR013761">
    <property type="entry name" value="SAM/pointed_sf"/>
</dbReference>
<dbReference type="PROSITE" id="PS00108">
    <property type="entry name" value="PROTEIN_KINASE_ST"/>
    <property type="match status" value="1"/>
</dbReference>
<dbReference type="SUPFAM" id="SSF56112">
    <property type="entry name" value="Protein kinase-like (PK-like)"/>
    <property type="match status" value="1"/>
</dbReference>
<dbReference type="SUPFAM" id="SSF47769">
    <property type="entry name" value="SAM/Pointed domain"/>
    <property type="match status" value="1"/>
</dbReference>
<keyword evidence="15" id="KW-1185">Reference proteome</keyword>
<protein>
    <recommendedName>
        <fullName evidence="2">mitogen-activated protein kinase kinase kinase</fullName>
        <ecNumber evidence="2">2.7.11.25</ecNumber>
    </recommendedName>
</protein>
<evidence type="ECO:0000259" key="12">
    <source>
        <dbReference type="PROSITE" id="PS50011"/>
    </source>
</evidence>
<name>A0A1D2VJF7_9ASCO</name>
<evidence type="ECO:0000256" key="10">
    <source>
        <dbReference type="PROSITE-ProRule" id="PRU10141"/>
    </source>
</evidence>
<feature type="region of interest" description="Disordered" evidence="11">
    <location>
        <begin position="124"/>
        <end position="168"/>
    </location>
</feature>
<sequence>MVAISPLIDHVSSSHSSHNNRSPNSDILKNFDIKTWLDEINCKQYYRLFKENDIKSLDLILNLDYTLLKELGINKVGDLIIFENSIELLKVRKLNNNLNKDSQLISLFIDQFLNSQSDILNKNDTDTNHFDHSHNPKNNSNKINNKSILKKKKTESPTTDTIKSNDSDETLKIDPPIFIPIATKNKSSASSPVDNKSTVNNKEVTFILIDGSTDKIYVDGCYNVDTIKNRLLKHLNIKDLAENYNTYYTIDNTKNLHLIHDIELMAICHSQTREEKNRIIFIKSNQKPSQKAINKSVEIASQSSSNNKNHYISKNKNKTNQKVLPNIIIDETINPDNFKTVYGQRPPSELISTNLAEYFPDADSTQLRETIRNSVRLSRACSKLSMLDLSSDIRDSIMSSSSSFSFSSNFSTLSINSNKRKTIGDNYINNNLIYNNGNNSFEEFDNFSTLKSPKYHSNKKSSLQHSISISDDENDNNHNSSNIPNSNIPNNNIHNNNSDNSDNNNNNNNNNRLSIMVHNNELGNTETIDIDMSDNNTDFYNSDAQTIKGEDEERSILEDLSILEAANYSQGPTKWLKGSRIGAGSFGVVYLGLNALTGELMAVKRVEIPKNVSPNTKSNPMVESLQHEISLLKELSHENIVRYLGSNYDSNYLNIFLEYVPGGSVSSMLNNYGPFEEPLVRNFTGQVLVGLKYLHSKHIIHRDIKGGNILIDNKGCVKITDLGISKKLTSKDKTSKRASMQGSVYWMAPEVVNQTAYTERTDIWSLGCLVVEMLTGKHPYPTLDITQAIFRIGGKKYPDIPEKCTKDAKNFLEKTFVVDYLIRPSAAELLYHPFLKTLILPKI</sequence>
<feature type="compositionally biased region" description="Low complexity" evidence="11">
    <location>
        <begin position="10"/>
        <end position="22"/>
    </location>
</feature>
<comment type="catalytic activity">
    <reaction evidence="9">
        <text>L-seryl-[protein] + ATP = O-phospho-L-seryl-[protein] + ADP + H(+)</text>
        <dbReference type="Rhea" id="RHEA:17989"/>
        <dbReference type="Rhea" id="RHEA-COMP:9863"/>
        <dbReference type="Rhea" id="RHEA-COMP:11604"/>
        <dbReference type="ChEBI" id="CHEBI:15378"/>
        <dbReference type="ChEBI" id="CHEBI:29999"/>
        <dbReference type="ChEBI" id="CHEBI:30616"/>
        <dbReference type="ChEBI" id="CHEBI:83421"/>
        <dbReference type="ChEBI" id="CHEBI:456216"/>
        <dbReference type="EC" id="2.7.11.25"/>
    </reaction>
</comment>
<dbReference type="GeneID" id="30965698"/>
<keyword evidence="5 10" id="KW-0547">Nucleotide-binding</keyword>
<evidence type="ECO:0000256" key="5">
    <source>
        <dbReference type="ARBA" id="ARBA00022741"/>
    </source>
</evidence>
<dbReference type="FunFam" id="3.30.200.20:FF:000387">
    <property type="entry name" value="Serine/threonine-protein kinase STE11"/>
    <property type="match status" value="1"/>
</dbReference>
<evidence type="ECO:0000259" key="13">
    <source>
        <dbReference type="PROSITE" id="PS50105"/>
    </source>
</evidence>
<dbReference type="AlphaFoldDB" id="A0A1D2VJF7"/>
<dbReference type="FunCoup" id="A0A1D2VJF7">
    <property type="interactions" value="166"/>
</dbReference>